<organism evidence="1 2">
    <name type="scientific">Brevundimonas diminuta</name>
    <name type="common">Pseudomonas diminuta</name>
    <dbReference type="NCBI Taxonomy" id="293"/>
    <lineage>
        <taxon>Bacteria</taxon>
        <taxon>Pseudomonadati</taxon>
        <taxon>Pseudomonadota</taxon>
        <taxon>Alphaproteobacteria</taxon>
        <taxon>Caulobacterales</taxon>
        <taxon>Caulobacteraceae</taxon>
        <taxon>Brevundimonas</taxon>
    </lineage>
</organism>
<proteinExistence type="predicted"/>
<dbReference type="EMBL" id="CP066026">
    <property type="protein sequence ID" value="QQB89386.1"/>
    <property type="molecule type" value="Genomic_DNA"/>
</dbReference>
<evidence type="ECO:0000313" key="2">
    <source>
        <dbReference type="Proteomes" id="UP000596117"/>
    </source>
</evidence>
<dbReference type="Proteomes" id="UP000596117">
    <property type="component" value="Chromosome"/>
</dbReference>
<evidence type="ECO:0000313" key="1">
    <source>
        <dbReference type="EMBL" id="QQB89386.1"/>
    </source>
</evidence>
<keyword evidence="2" id="KW-1185">Reference proteome</keyword>
<accession>A0A7T4GIB1</accession>
<protein>
    <submittedName>
        <fullName evidence="1">Uncharacterized protein</fullName>
    </submittedName>
</protein>
<reference evidence="1 2" key="1">
    <citation type="submission" date="2020-12" db="EMBL/GenBank/DDBJ databases">
        <title>FDA dAtabase for Regulatory Grade micrObial Sequences (FDA-ARGOS): Supporting development and validation of Infectious Disease Dx tests.</title>
        <authorList>
            <person name="Kerrigan L."/>
            <person name="Long C."/>
            <person name="Tallon L."/>
            <person name="Sadzewicz L."/>
            <person name="Zhao X."/>
            <person name="Boylan J."/>
            <person name="Ott S."/>
            <person name="Bowen H."/>
            <person name="Vavikolanu K."/>
            <person name="Mehta A."/>
            <person name="Aluvathingal J."/>
            <person name="Nadendla S."/>
            <person name="Yan Y."/>
            <person name="Sichtig H."/>
        </authorList>
    </citation>
    <scope>NUCLEOTIDE SEQUENCE [LARGE SCALE GENOMIC DNA]</scope>
    <source>
        <strain evidence="1 2">FDAARGOS_1026</strain>
    </source>
</reference>
<dbReference type="RefSeq" id="WP_157683830.1">
    <property type="nucleotide sequence ID" value="NZ_BJNC01000028.1"/>
</dbReference>
<gene>
    <name evidence="1" type="ORF">I6H83_02770</name>
</gene>
<sequence>MKRDEPSSPPEERFRAELQELAALMEERITPPPRDRALIAGLIAGMTHVGRPPR</sequence>
<name>A0A7T4GIB1_BREDI</name>